<evidence type="ECO:0000313" key="2">
    <source>
        <dbReference type="Proteomes" id="UP000886501"/>
    </source>
</evidence>
<dbReference type="EMBL" id="MU118059">
    <property type="protein sequence ID" value="KAF9646403.1"/>
    <property type="molecule type" value="Genomic_DNA"/>
</dbReference>
<evidence type="ECO:0000313" key="1">
    <source>
        <dbReference type="EMBL" id="KAF9646403.1"/>
    </source>
</evidence>
<accession>A0ACB6ZAU9</accession>
<sequence length="209" mass="23586">MRVLLDTFSELEDFEQVLLPFLPLHLRYALQRYTAIHAPLSNPRLHALVGESGHINGELIVVGPDAGLPKDAVALKPPDRQIPADDCRDWEAEDPFVDSFELQTLALVSTDLSFQILLTFPRSLTRLALVNISTPLAIFLLTSLCPLIMVLDLSFNSWLKDPDRSRAILGVVDWDRWGDLDVLGLRGCSVYQDTLERVNQNRWTDVQII</sequence>
<reference evidence="1" key="1">
    <citation type="submission" date="2019-10" db="EMBL/GenBank/DDBJ databases">
        <authorList>
            <consortium name="DOE Joint Genome Institute"/>
            <person name="Kuo A."/>
            <person name="Miyauchi S."/>
            <person name="Kiss E."/>
            <person name="Drula E."/>
            <person name="Kohler A."/>
            <person name="Sanchez-Garcia M."/>
            <person name="Andreopoulos B."/>
            <person name="Barry K.W."/>
            <person name="Bonito G."/>
            <person name="Buee M."/>
            <person name="Carver A."/>
            <person name="Chen C."/>
            <person name="Cichocki N."/>
            <person name="Clum A."/>
            <person name="Culley D."/>
            <person name="Crous P.W."/>
            <person name="Fauchery L."/>
            <person name="Girlanda M."/>
            <person name="Hayes R."/>
            <person name="Keri Z."/>
            <person name="Labutti K."/>
            <person name="Lipzen A."/>
            <person name="Lombard V."/>
            <person name="Magnuson J."/>
            <person name="Maillard F."/>
            <person name="Morin E."/>
            <person name="Murat C."/>
            <person name="Nolan M."/>
            <person name="Ohm R."/>
            <person name="Pangilinan J."/>
            <person name="Pereira M."/>
            <person name="Perotto S."/>
            <person name="Peter M."/>
            <person name="Riley R."/>
            <person name="Sitrit Y."/>
            <person name="Stielow B."/>
            <person name="Szollosi G."/>
            <person name="Zifcakova L."/>
            <person name="Stursova M."/>
            <person name="Spatafora J.W."/>
            <person name="Tedersoo L."/>
            <person name="Vaario L.-M."/>
            <person name="Yamada A."/>
            <person name="Yan M."/>
            <person name="Wang P."/>
            <person name="Xu J."/>
            <person name="Bruns T."/>
            <person name="Baldrian P."/>
            <person name="Vilgalys R."/>
            <person name="Henrissat B."/>
            <person name="Grigoriev I.V."/>
            <person name="Hibbett D."/>
            <person name="Nagy L.G."/>
            <person name="Martin F.M."/>
        </authorList>
    </citation>
    <scope>NUCLEOTIDE SEQUENCE</scope>
    <source>
        <strain evidence="1">P2</strain>
    </source>
</reference>
<proteinExistence type="predicted"/>
<comment type="caution">
    <text evidence="1">The sequence shown here is derived from an EMBL/GenBank/DDBJ whole genome shotgun (WGS) entry which is preliminary data.</text>
</comment>
<organism evidence="1 2">
    <name type="scientific">Thelephora ganbajun</name>
    <name type="common">Ganba fungus</name>
    <dbReference type="NCBI Taxonomy" id="370292"/>
    <lineage>
        <taxon>Eukaryota</taxon>
        <taxon>Fungi</taxon>
        <taxon>Dikarya</taxon>
        <taxon>Basidiomycota</taxon>
        <taxon>Agaricomycotina</taxon>
        <taxon>Agaricomycetes</taxon>
        <taxon>Thelephorales</taxon>
        <taxon>Thelephoraceae</taxon>
        <taxon>Thelephora</taxon>
    </lineage>
</organism>
<name>A0ACB6ZAU9_THEGA</name>
<gene>
    <name evidence="1" type="ORF">BDM02DRAFT_3171782</name>
</gene>
<keyword evidence="2" id="KW-1185">Reference proteome</keyword>
<feature type="non-terminal residue" evidence="1">
    <location>
        <position position="209"/>
    </location>
</feature>
<dbReference type="Proteomes" id="UP000886501">
    <property type="component" value="Unassembled WGS sequence"/>
</dbReference>
<reference evidence="1" key="2">
    <citation type="journal article" date="2020" name="Nat. Commun.">
        <title>Large-scale genome sequencing of mycorrhizal fungi provides insights into the early evolution of symbiotic traits.</title>
        <authorList>
            <person name="Miyauchi S."/>
            <person name="Kiss E."/>
            <person name="Kuo A."/>
            <person name="Drula E."/>
            <person name="Kohler A."/>
            <person name="Sanchez-Garcia M."/>
            <person name="Morin E."/>
            <person name="Andreopoulos B."/>
            <person name="Barry K.W."/>
            <person name="Bonito G."/>
            <person name="Buee M."/>
            <person name="Carver A."/>
            <person name="Chen C."/>
            <person name="Cichocki N."/>
            <person name="Clum A."/>
            <person name="Culley D."/>
            <person name="Crous P.W."/>
            <person name="Fauchery L."/>
            <person name="Girlanda M."/>
            <person name="Hayes R.D."/>
            <person name="Keri Z."/>
            <person name="LaButti K."/>
            <person name="Lipzen A."/>
            <person name="Lombard V."/>
            <person name="Magnuson J."/>
            <person name="Maillard F."/>
            <person name="Murat C."/>
            <person name="Nolan M."/>
            <person name="Ohm R.A."/>
            <person name="Pangilinan J."/>
            <person name="Pereira M.F."/>
            <person name="Perotto S."/>
            <person name="Peter M."/>
            <person name="Pfister S."/>
            <person name="Riley R."/>
            <person name="Sitrit Y."/>
            <person name="Stielow J.B."/>
            <person name="Szollosi G."/>
            <person name="Zifcakova L."/>
            <person name="Stursova M."/>
            <person name="Spatafora J.W."/>
            <person name="Tedersoo L."/>
            <person name="Vaario L.M."/>
            <person name="Yamada A."/>
            <person name="Yan M."/>
            <person name="Wang P."/>
            <person name="Xu J."/>
            <person name="Bruns T."/>
            <person name="Baldrian P."/>
            <person name="Vilgalys R."/>
            <person name="Dunand C."/>
            <person name="Henrissat B."/>
            <person name="Grigoriev I.V."/>
            <person name="Hibbett D."/>
            <person name="Nagy L.G."/>
            <person name="Martin F.M."/>
        </authorList>
    </citation>
    <scope>NUCLEOTIDE SEQUENCE</scope>
    <source>
        <strain evidence="1">P2</strain>
    </source>
</reference>
<protein>
    <submittedName>
        <fullName evidence="1">Uncharacterized protein</fullName>
    </submittedName>
</protein>